<dbReference type="EMBL" id="BMFV01000058">
    <property type="protein sequence ID" value="GGH88829.1"/>
    <property type="molecule type" value="Genomic_DNA"/>
</dbReference>
<dbReference type="PROSITE" id="PS51462">
    <property type="entry name" value="NUDIX"/>
    <property type="match status" value="1"/>
</dbReference>
<name>A0A8J3ESL0_9BACL</name>
<keyword evidence="2 3" id="KW-0378">Hydrolase</keyword>
<reference evidence="5" key="1">
    <citation type="journal article" date="2014" name="Int. J. Syst. Evol. Microbiol.">
        <title>Complete genome sequence of Corynebacterium casei LMG S-19264T (=DSM 44701T), isolated from a smear-ripened cheese.</title>
        <authorList>
            <consortium name="US DOE Joint Genome Institute (JGI-PGF)"/>
            <person name="Walter F."/>
            <person name="Albersmeier A."/>
            <person name="Kalinowski J."/>
            <person name="Ruckert C."/>
        </authorList>
    </citation>
    <scope>NUCLEOTIDE SEQUENCE</scope>
    <source>
        <strain evidence="5">CGMCC 1.12777</strain>
    </source>
</reference>
<dbReference type="Gene3D" id="3.90.79.10">
    <property type="entry name" value="Nucleoside Triphosphate Pyrophosphohydrolase"/>
    <property type="match status" value="1"/>
</dbReference>
<evidence type="ECO:0000256" key="1">
    <source>
        <dbReference type="ARBA" id="ARBA00005582"/>
    </source>
</evidence>
<dbReference type="RefSeq" id="WP_188499353.1">
    <property type="nucleotide sequence ID" value="NZ_BMFV01000058.1"/>
</dbReference>
<dbReference type="Pfam" id="PF00293">
    <property type="entry name" value="NUDIX"/>
    <property type="match status" value="1"/>
</dbReference>
<feature type="domain" description="Nudix hydrolase" evidence="4">
    <location>
        <begin position="2"/>
        <end position="130"/>
    </location>
</feature>
<proteinExistence type="inferred from homology"/>
<evidence type="ECO:0000313" key="6">
    <source>
        <dbReference type="Proteomes" id="UP000656813"/>
    </source>
</evidence>
<evidence type="ECO:0000256" key="3">
    <source>
        <dbReference type="RuleBase" id="RU003476"/>
    </source>
</evidence>
<dbReference type="PANTHER" id="PTHR43736">
    <property type="entry name" value="ADP-RIBOSE PYROPHOSPHATASE"/>
    <property type="match status" value="1"/>
</dbReference>
<dbReference type="InterPro" id="IPR000086">
    <property type="entry name" value="NUDIX_hydrolase_dom"/>
</dbReference>
<protein>
    <submittedName>
        <fullName evidence="5">DNA mismatch repair protein MutT</fullName>
    </submittedName>
</protein>
<dbReference type="PROSITE" id="PS00893">
    <property type="entry name" value="NUDIX_BOX"/>
    <property type="match status" value="1"/>
</dbReference>
<reference evidence="5" key="2">
    <citation type="submission" date="2020-09" db="EMBL/GenBank/DDBJ databases">
        <authorList>
            <person name="Sun Q."/>
            <person name="Zhou Y."/>
        </authorList>
    </citation>
    <scope>NUCLEOTIDE SEQUENCE</scope>
    <source>
        <strain evidence="5">CGMCC 1.12777</strain>
    </source>
</reference>
<accession>A0A8J3ESL0</accession>
<dbReference type="GO" id="GO:0016787">
    <property type="term" value="F:hydrolase activity"/>
    <property type="evidence" value="ECO:0007669"/>
    <property type="project" value="UniProtKB-KW"/>
</dbReference>
<dbReference type="AlphaFoldDB" id="A0A8J3ESL0"/>
<comment type="caution">
    <text evidence="5">The sequence shown here is derived from an EMBL/GenBank/DDBJ whole genome shotgun (WGS) entry which is preliminary data.</text>
</comment>
<keyword evidence="6" id="KW-1185">Reference proteome</keyword>
<dbReference type="InterPro" id="IPR020084">
    <property type="entry name" value="NUDIX_hydrolase_CS"/>
</dbReference>
<dbReference type="Proteomes" id="UP000656813">
    <property type="component" value="Unassembled WGS sequence"/>
</dbReference>
<evidence type="ECO:0000259" key="4">
    <source>
        <dbReference type="PROSITE" id="PS51462"/>
    </source>
</evidence>
<gene>
    <name evidence="5" type="ORF">GCM10007096_42050</name>
</gene>
<dbReference type="PANTHER" id="PTHR43736:SF1">
    <property type="entry name" value="DIHYDRONEOPTERIN TRIPHOSPHATE DIPHOSPHATASE"/>
    <property type="match status" value="1"/>
</dbReference>
<dbReference type="InterPro" id="IPR020476">
    <property type="entry name" value="Nudix_hydrolase"/>
</dbReference>
<dbReference type="SUPFAM" id="SSF55811">
    <property type="entry name" value="Nudix"/>
    <property type="match status" value="1"/>
</dbReference>
<evidence type="ECO:0000313" key="5">
    <source>
        <dbReference type="EMBL" id="GGH88829.1"/>
    </source>
</evidence>
<dbReference type="PRINTS" id="PR00502">
    <property type="entry name" value="NUDIXFAMILY"/>
</dbReference>
<dbReference type="CDD" id="cd02883">
    <property type="entry name" value="NUDIX_Hydrolase"/>
    <property type="match status" value="1"/>
</dbReference>
<dbReference type="InterPro" id="IPR015797">
    <property type="entry name" value="NUDIX_hydrolase-like_dom_sf"/>
</dbReference>
<sequence length="142" mass="16203">MIRVDVAYAIILDEKQEKILMVENNRGNHNEWSLPGGEREKGETLEEAVTREVQEETGLAVEVGDVFSVNETFLDEQTHALFITMWANITGGTQEIQRPEEILAIEWKSLEEADRLMPYFPNGISALIQKHSNAVYHFESKV</sequence>
<evidence type="ECO:0000256" key="2">
    <source>
        <dbReference type="ARBA" id="ARBA00022801"/>
    </source>
</evidence>
<organism evidence="5 6">
    <name type="scientific">Pullulanibacillus pueri</name>
    <dbReference type="NCBI Taxonomy" id="1437324"/>
    <lineage>
        <taxon>Bacteria</taxon>
        <taxon>Bacillati</taxon>
        <taxon>Bacillota</taxon>
        <taxon>Bacilli</taxon>
        <taxon>Bacillales</taxon>
        <taxon>Sporolactobacillaceae</taxon>
        <taxon>Pullulanibacillus</taxon>
    </lineage>
</organism>
<comment type="similarity">
    <text evidence="1 3">Belongs to the Nudix hydrolase family.</text>
</comment>